<comment type="similarity">
    <text evidence="1">Belongs to the RuvC family.</text>
</comment>
<organism evidence="7 8">
    <name type="scientific">Bacillus subtilis</name>
    <dbReference type="NCBI Taxonomy" id="1423"/>
    <lineage>
        <taxon>Bacteria</taxon>
        <taxon>Bacillati</taxon>
        <taxon>Bacillota</taxon>
        <taxon>Bacilli</taxon>
        <taxon>Bacillales</taxon>
        <taxon>Bacillaceae</taxon>
        <taxon>Bacillus</taxon>
    </lineage>
</organism>
<gene>
    <name evidence="7" type="ORF">J5227_21175</name>
</gene>
<name>A0A8I2B7C2_BACIU</name>
<evidence type="ECO:0000256" key="5">
    <source>
        <dbReference type="ARBA" id="ARBA00023172"/>
    </source>
</evidence>
<dbReference type="InterPro" id="IPR012337">
    <property type="entry name" value="RNaseH-like_sf"/>
</dbReference>
<evidence type="ECO:0000256" key="1">
    <source>
        <dbReference type="ARBA" id="ARBA00009518"/>
    </source>
</evidence>
<sequence length="163" mass="18429">MRFVGIDPSTKTGLLIQDSSGKVIVEEEIKTKVKGDPQRFMDIAAQVVKFIRPGDKVCIEDFSYGSTGRAVSIQYGIGWLIRARLINKQIDYIEVPPSVVKKFATGKGTAKKEHMIMPIFKHWGYEHKSDNVLDAYVLCQISRALHTKVNLTKYQQESLQKIS</sequence>
<keyword evidence="2" id="KW-0227">DNA damage</keyword>
<dbReference type="AlphaFoldDB" id="A0A8I2B7C2"/>
<dbReference type="Gene3D" id="3.30.420.10">
    <property type="entry name" value="Ribonuclease H-like superfamily/Ribonuclease H"/>
    <property type="match status" value="1"/>
</dbReference>
<dbReference type="GO" id="GO:0003677">
    <property type="term" value="F:DNA binding"/>
    <property type="evidence" value="ECO:0007669"/>
    <property type="project" value="UniProtKB-KW"/>
</dbReference>
<accession>A0A8I2B7C2</accession>
<comment type="caution">
    <text evidence="7">The sequence shown here is derived from an EMBL/GenBank/DDBJ whole genome shotgun (WGS) entry which is preliminary data.</text>
</comment>
<evidence type="ECO:0000313" key="8">
    <source>
        <dbReference type="Proteomes" id="UP000665181"/>
    </source>
</evidence>
<dbReference type="GO" id="GO:0006281">
    <property type="term" value="P:DNA repair"/>
    <property type="evidence" value="ECO:0007669"/>
    <property type="project" value="UniProtKB-KW"/>
</dbReference>
<evidence type="ECO:0000313" key="7">
    <source>
        <dbReference type="EMBL" id="MBO3796752.1"/>
    </source>
</evidence>
<dbReference type="GO" id="GO:0004520">
    <property type="term" value="F:DNA endonuclease activity"/>
    <property type="evidence" value="ECO:0007669"/>
    <property type="project" value="InterPro"/>
</dbReference>
<dbReference type="EMBL" id="JAGFPW010000032">
    <property type="protein sequence ID" value="MBO3796752.1"/>
    <property type="molecule type" value="Genomic_DNA"/>
</dbReference>
<dbReference type="Proteomes" id="UP000665181">
    <property type="component" value="Unassembled WGS sequence"/>
</dbReference>
<protein>
    <submittedName>
        <fullName evidence="7">Crossover junction endodeoxyribonuclease RuvC</fullName>
    </submittedName>
</protein>
<proteinExistence type="inferred from homology"/>
<keyword evidence="6" id="KW-0234">DNA repair</keyword>
<evidence type="ECO:0000256" key="2">
    <source>
        <dbReference type="ARBA" id="ARBA00022763"/>
    </source>
</evidence>
<reference evidence="7" key="1">
    <citation type="submission" date="2021-03" db="EMBL/GenBank/DDBJ databases">
        <title>Isolation of Bacillus subtilis from fermented food sample.</title>
        <authorList>
            <person name="Lakshmanan V."/>
            <person name="Athira K."/>
            <person name="Rajagopal K."/>
        </authorList>
    </citation>
    <scope>NUCLEOTIDE SEQUENCE</scope>
    <source>
        <strain evidence="7">S1</strain>
    </source>
</reference>
<keyword evidence="4" id="KW-0238">DNA-binding</keyword>
<evidence type="ECO:0000256" key="4">
    <source>
        <dbReference type="ARBA" id="ARBA00023125"/>
    </source>
</evidence>
<dbReference type="Pfam" id="PF02075">
    <property type="entry name" value="RuvC"/>
    <property type="match status" value="1"/>
</dbReference>
<keyword evidence="5" id="KW-0233">DNA recombination</keyword>
<evidence type="ECO:0000256" key="6">
    <source>
        <dbReference type="ARBA" id="ARBA00023204"/>
    </source>
</evidence>
<dbReference type="RefSeq" id="WP_208556867.1">
    <property type="nucleotide sequence ID" value="NZ_JAGFPW010000032.1"/>
</dbReference>
<dbReference type="InterPro" id="IPR002176">
    <property type="entry name" value="X-over_junc_endoDNase_RuvC"/>
</dbReference>
<dbReference type="GO" id="GO:0006310">
    <property type="term" value="P:DNA recombination"/>
    <property type="evidence" value="ECO:0007669"/>
    <property type="project" value="UniProtKB-KW"/>
</dbReference>
<dbReference type="InterPro" id="IPR036397">
    <property type="entry name" value="RNaseH_sf"/>
</dbReference>
<dbReference type="SUPFAM" id="SSF53098">
    <property type="entry name" value="Ribonuclease H-like"/>
    <property type="match status" value="1"/>
</dbReference>
<keyword evidence="3" id="KW-0460">Magnesium</keyword>
<evidence type="ECO:0000256" key="3">
    <source>
        <dbReference type="ARBA" id="ARBA00022842"/>
    </source>
</evidence>